<dbReference type="SUPFAM" id="SSF48403">
    <property type="entry name" value="Ankyrin repeat"/>
    <property type="match status" value="1"/>
</dbReference>
<dbReference type="InterPro" id="IPR026961">
    <property type="entry name" value="PGG_dom"/>
</dbReference>
<evidence type="ECO:0000256" key="8">
    <source>
        <dbReference type="SAM" id="Phobius"/>
    </source>
</evidence>
<keyword evidence="5 7" id="KW-0040">ANK repeat</keyword>
<dbReference type="Proteomes" id="UP000327013">
    <property type="component" value="Chromosome 8"/>
</dbReference>
<feature type="repeat" description="ANK" evidence="7">
    <location>
        <begin position="74"/>
        <end position="101"/>
    </location>
</feature>
<protein>
    <recommendedName>
        <fullName evidence="9">PGG domain-containing protein</fullName>
    </recommendedName>
</protein>
<feature type="transmembrane region" description="Helical" evidence="8">
    <location>
        <begin position="390"/>
        <end position="419"/>
    </location>
</feature>
<evidence type="ECO:0000256" key="6">
    <source>
        <dbReference type="ARBA" id="ARBA00023136"/>
    </source>
</evidence>
<feature type="repeat" description="ANK" evidence="7">
    <location>
        <begin position="108"/>
        <end position="130"/>
    </location>
</feature>
<gene>
    <name evidence="10" type="ORF">FH972_019118</name>
</gene>
<dbReference type="PROSITE" id="PS50297">
    <property type="entry name" value="ANK_REP_REGION"/>
    <property type="match status" value="2"/>
</dbReference>
<sequence length="452" mass="50589">MDERHVEELFLASEKGSVSFLTTLIQRDPLILSKVSLTSRRNTPLHIATLLGHLEFCKILLSQKPTFAQEVNDFGRTPLHLASAVGHTEIVQALLEANTQVCFVYDLDEKIPLHLAAMKGRKEIVQVLISARPKSIQLDVNEESVLHLCVRYGRLDALKCLVESDAGKELLISKDRLGASILDLAVMLKQKKTIKYLLSVPGIERVANVLEIENILEKVDVRRSTDEAHVQPAQSTFRRWWGCVPSALVKYLMNPSNWIEQTRGSLMVVATVMATMSFQAGISPPGGVWQEDTKNDGYSCVVNNTCEVVGKAILSYYHPYYIGFLSSNTGSFLASVGVILLVICGFPLTSKYIIWLLSLAMTISVSSMTNAYLYAVLMVTSPDVFDEFELLFYILLNILRGVFGIAILTHIIHPLYWIVKGLRNFIRKSAAAREHKRDHTSEEVCEDDVEHP</sequence>
<keyword evidence="2 8" id="KW-0812">Transmembrane</keyword>
<evidence type="ECO:0000259" key="9">
    <source>
        <dbReference type="Pfam" id="PF13962"/>
    </source>
</evidence>
<evidence type="ECO:0000256" key="1">
    <source>
        <dbReference type="ARBA" id="ARBA00004141"/>
    </source>
</evidence>
<evidence type="ECO:0000256" key="4">
    <source>
        <dbReference type="ARBA" id="ARBA00022989"/>
    </source>
</evidence>
<comment type="subcellular location">
    <subcellularLocation>
        <location evidence="1">Membrane</location>
        <topology evidence="1">Multi-pass membrane protein</topology>
    </subcellularLocation>
</comment>
<feature type="domain" description="PGG" evidence="9">
    <location>
        <begin position="257"/>
        <end position="378"/>
    </location>
</feature>
<accession>A0A5N6RSP0</accession>
<dbReference type="PROSITE" id="PS50088">
    <property type="entry name" value="ANK_REPEAT"/>
    <property type="match status" value="2"/>
</dbReference>
<keyword evidence="6 8" id="KW-0472">Membrane</keyword>
<evidence type="ECO:0000313" key="10">
    <source>
        <dbReference type="EMBL" id="KAE8124213.1"/>
    </source>
</evidence>
<dbReference type="OrthoDB" id="681126at2759"/>
<dbReference type="GO" id="GO:0005886">
    <property type="term" value="C:plasma membrane"/>
    <property type="evidence" value="ECO:0007669"/>
    <property type="project" value="TreeGrafter"/>
</dbReference>
<feature type="transmembrane region" description="Helical" evidence="8">
    <location>
        <begin position="320"/>
        <end position="346"/>
    </location>
</feature>
<evidence type="ECO:0000313" key="11">
    <source>
        <dbReference type="Proteomes" id="UP000327013"/>
    </source>
</evidence>
<dbReference type="EMBL" id="CM017328">
    <property type="protein sequence ID" value="KAE8124213.1"/>
    <property type="molecule type" value="Genomic_DNA"/>
</dbReference>
<dbReference type="PANTHER" id="PTHR24186">
    <property type="entry name" value="PROTEIN PHOSPHATASE 1 REGULATORY SUBUNIT"/>
    <property type="match status" value="1"/>
</dbReference>
<keyword evidence="11" id="KW-1185">Reference proteome</keyword>
<evidence type="ECO:0000256" key="7">
    <source>
        <dbReference type="PROSITE-ProRule" id="PRU00023"/>
    </source>
</evidence>
<evidence type="ECO:0000256" key="2">
    <source>
        <dbReference type="ARBA" id="ARBA00022692"/>
    </source>
</evidence>
<dbReference type="AlphaFoldDB" id="A0A5N6RSP0"/>
<keyword evidence="3" id="KW-0677">Repeat</keyword>
<organism evidence="10 11">
    <name type="scientific">Carpinus fangiana</name>
    <dbReference type="NCBI Taxonomy" id="176857"/>
    <lineage>
        <taxon>Eukaryota</taxon>
        <taxon>Viridiplantae</taxon>
        <taxon>Streptophyta</taxon>
        <taxon>Embryophyta</taxon>
        <taxon>Tracheophyta</taxon>
        <taxon>Spermatophyta</taxon>
        <taxon>Magnoliopsida</taxon>
        <taxon>eudicotyledons</taxon>
        <taxon>Gunneridae</taxon>
        <taxon>Pentapetalae</taxon>
        <taxon>rosids</taxon>
        <taxon>fabids</taxon>
        <taxon>Fagales</taxon>
        <taxon>Betulaceae</taxon>
        <taxon>Carpinus</taxon>
    </lineage>
</organism>
<feature type="transmembrane region" description="Helical" evidence="8">
    <location>
        <begin position="353"/>
        <end position="378"/>
    </location>
</feature>
<reference evidence="10 11" key="1">
    <citation type="submission" date="2019-06" db="EMBL/GenBank/DDBJ databases">
        <title>A chromosomal-level reference genome of Carpinus fangiana (Coryloideae, Betulaceae).</title>
        <authorList>
            <person name="Yang X."/>
            <person name="Wang Z."/>
            <person name="Zhang L."/>
            <person name="Hao G."/>
            <person name="Liu J."/>
            <person name="Yang Y."/>
        </authorList>
    </citation>
    <scope>NUCLEOTIDE SEQUENCE [LARGE SCALE GENOMIC DNA]</scope>
    <source>
        <strain evidence="10">Cfa_2016G</strain>
        <tissue evidence="10">Leaf</tissue>
    </source>
</reference>
<name>A0A5N6RSP0_9ROSI</name>
<dbReference type="InterPro" id="IPR036770">
    <property type="entry name" value="Ankyrin_rpt-contain_sf"/>
</dbReference>
<dbReference type="Pfam" id="PF12796">
    <property type="entry name" value="Ank_2"/>
    <property type="match status" value="2"/>
</dbReference>
<evidence type="ECO:0000256" key="5">
    <source>
        <dbReference type="ARBA" id="ARBA00023043"/>
    </source>
</evidence>
<dbReference type="Pfam" id="PF13962">
    <property type="entry name" value="PGG"/>
    <property type="match status" value="1"/>
</dbReference>
<proteinExistence type="predicted"/>
<evidence type="ECO:0000256" key="3">
    <source>
        <dbReference type="ARBA" id="ARBA00022737"/>
    </source>
</evidence>
<dbReference type="PANTHER" id="PTHR24186:SF37">
    <property type="entry name" value="PGG DOMAIN-CONTAINING PROTEIN"/>
    <property type="match status" value="1"/>
</dbReference>
<keyword evidence="4 8" id="KW-1133">Transmembrane helix</keyword>
<dbReference type="InterPro" id="IPR002110">
    <property type="entry name" value="Ankyrin_rpt"/>
</dbReference>
<dbReference type="Gene3D" id="1.25.40.20">
    <property type="entry name" value="Ankyrin repeat-containing domain"/>
    <property type="match status" value="1"/>
</dbReference>
<dbReference type="SMART" id="SM00248">
    <property type="entry name" value="ANK"/>
    <property type="match status" value="5"/>
</dbReference>